<dbReference type="InterPro" id="IPR043519">
    <property type="entry name" value="NT_sf"/>
</dbReference>
<evidence type="ECO:0000256" key="4">
    <source>
        <dbReference type="ARBA" id="ARBA00022840"/>
    </source>
</evidence>
<evidence type="ECO:0000259" key="8">
    <source>
        <dbReference type="Pfam" id="PF08335"/>
    </source>
</evidence>
<dbReference type="GO" id="GO:0047388">
    <property type="term" value="F:[glutamine synthetase]-adenylyl-L-tyrosine phosphorylase activity"/>
    <property type="evidence" value="ECO:0007669"/>
    <property type="project" value="UniProtKB-EC"/>
</dbReference>
<protein>
    <submittedName>
        <fullName evidence="9">Bifunctional [glutamine synthetase] adenylyltransferase/[glutamine synthetase]-adenylyl-L-tyrosine phosphorylase</fullName>
        <ecNumber evidence="9">2.7.7.89</ecNumber>
    </submittedName>
</protein>
<dbReference type="Pfam" id="PF08335">
    <property type="entry name" value="GlnD_UR_UTase"/>
    <property type="match status" value="1"/>
</dbReference>
<evidence type="ECO:0000259" key="7">
    <source>
        <dbReference type="Pfam" id="PF03710"/>
    </source>
</evidence>
<dbReference type="Proteomes" id="UP001560685">
    <property type="component" value="Unassembled WGS sequence"/>
</dbReference>
<dbReference type="Gene3D" id="3.30.460.10">
    <property type="entry name" value="Beta Polymerase, domain 2"/>
    <property type="match status" value="2"/>
</dbReference>
<keyword evidence="1 9" id="KW-0808">Transferase</keyword>
<dbReference type="SUPFAM" id="SSF81593">
    <property type="entry name" value="Nucleotidyltransferase substrate binding subunit/domain"/>
    <property type="match status" value="2"/>
</dbReference>
<keyword evidence="3" id="KW-0547">Nucleotide-binding</keyword>
<keyword evidence="6" id="KW-0511">Multifunctional enzyme</keyword>
<keyword evidence="4" id="KW-0067">ATP-binding</keyword>
<proteinExistence type="predicted"/>
<dbReference type="CDD" id="cd05401">
    <property type="entry name" value="NT_GlnE_GlnD_like"/>
    <property type="match status" value="2"/>
</dbReference>
<comment type="caution">
    <text evidence="9">The sequence shown here is derived from an EMBL/GenBank/DDBJ whole genome shotgun (WGS) entry which is preliminary data.</text>
</comment>
<dbReference type="NCBIfam" id="NF010706">
    <property type="entry name" value="PRK14108.1"/>
    <property type="match status" value="1"/>
</dbReference>
<dbReference type="EC" id="2.7.7.89" evidence="9"/>
<dbReference type="InterPro" id="IPR023057">
    <property type="entry name" value="GlnE"/>
</dbReference>
<feature type="domain" description="Glutamate-ammonia ligase adenylyltransferase repeated" evidence="7">
    <location>
        <begin position="550"/>
        <end position="785"/>
    </location>
</feature>
<dbReference type="SUPFAM" id="SSF81301">
    <property type="entry name" value="Nucleotidyltransferase"/>
    <property type="match status" value="2"/>
</dbReference>
<dbReference type="RefSeq" id="WP_369311913.1">
    <property type="nucleotide sequence ID" value="NZ_JBEHZE010000001.1"/>
</dbReference>
<dbReference type="Gene3D" id="1.20.120.330">
    <property type="entry name" value="Nucleotidyltransferases domain 2"/>
    <property type="match status" value="2"/>
</dbReference>
<evidence type="ECO:0000256" key="5">
    <source>
        <dbReference type="ARBA" id="ARBA00022842"/>
    </source>
</evidence>
<evidence type="ECO:0000256" key="1">
    <source>
        <dbReference type="ARBA" id="ARBA00022679"/>
    </source>
</evidence>
<dbReference type="Gene3D" id="1.20.120.1510">
    <property type="match status" value="1"/>
</dbReference>
<dbReference type="EMBL" id="JBEHZE010000001">
    <property type="protein sequence ID" value="MEX6632136.1"/>
    <property type="molecule type" value="Genomic_DNA"/>
</dbReference>
<accession>A0ABV3Z016</accession>
<dbReference type="NCBIfam" id="NF008292">
    <property type="entry name" value="PRK11072.1"/>
    <property type="match status" value="1"/>
</dbReference>
<evidence type="ECO:0000313" key="9">
    <source>
        <dbReference type="EMBL" id="MEX6632136.1"/>
    </source>
</evidence>
<organism evidence="9 10">
    <name type="scientific">Hyphococcus lacteus</name>
    <dbReference type="NCBI Taxonomy" id="3143536"/>
    <lineage>
        <taxon>Bacteria</taxon>
        <taxon>Pseudomonadati</taxon>
        <taxon>Pseudomonadota</taxon>
        <taxon>Alphaproteobacteria</taxon>
        <taxon>Parvularculales</taxon>
        <taxon>Parvularculaceae</taxon>
        <taxon>Hyphococcus</taxon>
    </lineage>
</organism>
<name>A0ABV3Z016_9PROT</name>
<dbReference type="InterPro" id="IPR005190">
    <property type="entry name" value="GlnE_rpt_dom"/>
</dbReference>
<keyword evidence="2 9" id="KW-0548">Nucleotidyltransferase</keyword>
<sequence length="956" mass="105204">MKDQQSLTDRIQCAPAVYDPDAAQRFRDECADALAELPGSANEFLNAVASASPYLRRLLVRRKSKLVEFLSSPPEDCLAAAIRNALTSANEGGAHTQMKALREAKADAALVIALADIGGVWDVMTATGALSRFADAAVQGALQGAINRSKLESTDGIVILAMGKHGAFELNYSSDIDLVVLFDPERMDADRFDAQKYAVSIARELVNQMQMQTADGYVFRTDLRLRPDPGATAPAVSVRSAEAYYESYGQNWERMAFIKARPCAGDVALGEEFLKTLRPFIWRKYFDYATIEDVHAVKRQMHSAKGGRDVAFEGHDVKLGRGGIREIEFYAQTQQLILGGKNPALRHRATLDALKALAEVNAIDEESRDIMTASYLYLRHVEHRLQMINDEQTHRLPASQNDIARLSVFSGADDSASFRHKMMDTLHAVEKCYDALFEDDEDPQKRLGPMVFTGVDAHPATLDTLEGLGFKRAADVSAAIRRWHTGAMRATKTERARTLLTKLVPPLLESLAKASDPDEAFFAFEGFLERLPAGVQIFSLFLNNLDVFDALIRIMTISPYLGREFSKRVNLIERLLDNRWSAPPPLPSTYAEACAATVANAPDYEAALNAARRWVGEQKFQVTAQLGVGLIAPSDASAHFTKIADAAINSLLAAAMEEMKLQHGNIDGAFVVIGLGRLGAGEMTATSDIDLMFVYDAQNEAMSDGKRSLGVVEYFSRFVRRAVTALSAATEEGALYEVDMQLRPSGKAGPAAVRFSAFHNYYMDEAWTWEVMSLVKARVIGPAGALADKVEAEINSILARVRDVETLGIDIANMRMRLDAAKPGMSAWDVKNVVGGLTDIAFICQYLTLRYAHEVGRPPRPVRLSLKWFEEKEKLTKSDAMILIDAHSMFEAVLQASRAATGGVFAPERAGEALRSRMASVCGEEEIEKAETVLKDHQDQVAQLFTKKIGERNARV</sequence>
<reference evidence="9 10" key="1">
    <citation type="submission" date="2024-05" db="EMBL/GenBank/DDBJ databases">
        <title>Three bacterial strains, DH-69, EH-24, and ECK-19 isolated from coastal sediments.</title>
        <authorList>
            <person name="Ye Y.-Q."/>
            <person name="Du Z.-J."/>
        </authorList>
    </citation>
    <scope>NUCLEOTIDE SEQUENCE [LARGE SCALE GENOMIC DNA]</scope>
    <source>
        <strain evidence="9 10">ECK-19</strain>
    </source>
</reference>
<feature type="domain" description="PII-uridylyltransferase/Glutamine-synthetase adenylyltransferase" evidence="8">
    <location>
        <begin position="310"/>
        <end position="437"/>
    </location>
</feature>
<evidence type="ECO:0000313" key="10">
    <source>
        <dbReference type="Proteomes" id="UP001560685"/>
    </source>
</evidence>
<evidence type="ECO:0000256" key="6">
    <source>
        <dbReference type="ARBA" id="ARBA00023268"/>
    </source>
</evidence>
<gene>
    <name evidence="9" type="ORF">ABFZ84_01110</name>
</gene>
<evidence type="ECO:0000256" key="2">
    <source>
        <dbReference type="ARBA" id="ARBA00022695"/>
    </source>
</evidence>
<dbReference type="PANTHER" id="PTHR30621:SF0">
    <property type="entry name" value="BIFUNCTIONAL GLUTAMINE SYNTHETASE ADENYLYLTRANSFERASE_ADENYLYL-REMOVING ENZYME"/>
    <property type="match status" value="1"/>
</dbReference>
<dbReference type="InterPro" id="IPR013546">
    <property type="entry name" value="PII_UdlTrfase/GS_AdlTrfase"/>
</dbReference>
<keyword evidence="10" id="KW-1185">Reference proteome</keyword>
<evidence type="ECO:0000256" key="3">
    <source>
        <dbReference type="ARBA" id="ARBA00022741"/>
    </source>
</evidence>
<feature type="domain" description="Glutamate-ammonia ligase adenylyltransferase repeated" evidence="7">
    <location>
        <begin position="45"/>
        <end position="275"/>
    </location>
</feature>
<keyword evidence="5" id="KW-0460">Magnesium</keyword>
<dbReference type="Pfam" id="PF03710">
    <property type="entry name" value="GlnE"/>
    <property type="match status" value="2"/>
</dbReference>
<dbReference type="PANTHER" id="PTHR30621">
    <property type="entry name" value="GLUTAMINE SYNTHETASE ADENYLYLTRANSFERASE"/>
    <property type="match status" value="1"/>
</dbReference>